<dbReference type="Proteomes" id="UP001476247">
    <property type="component" value="Unassembled WGS sequence"/>
</dbReference>
<dbReference type="EMBL" id="BAABUJ010000016">
    <property type="protein sequence ID" value="GAA5800663.1"/>
    <property type="molecule type" value="Genomic_DNA"/>
</dbReference>
<proteinExistence type="predicted"/>
<evidence type="ECO:0000313" key="2">
    <source>
        <dbReference type="EMBL" id="GAA5800663.1"/>
    </source>
</evidence>
<organism evidence="2 3">
    <name type="scientific">Helicostylum pulchrum</name>
    <dbReference type="NCBI Taxonomy" id="562976"/>
    <lineage>
        <taxon>Eukaryota</taxon>
        <taxon>Fungi</taxon>
        <taxon>Fungi incertae sedis</taxon>
        <taxon>Mucoromycota</taxon>
        <taxon>Mucoromycotina</taxon>
        <taxon>Mucoromycetes</taxon>
        <taxon>Mucorales</taxon>
        <taxon>Mucorineae</taxon>
        <taxon>Mucoraceae</taxon>
        <taxon>Helicostylum</taxon>
    </lineage>
</organism>
<reference evidence="2 3" key="1">
    <citation type="submission" date="2024-04" db="EMBL/GenBank/DDBJ databases">
        <title>genome sequences of Mucor flavus KT1a and Helicostylum pulchrum KT1b strains isolation_sourced from the surface of a dry-aged beef.</title>
        <authorList>
            <person name="Toyotome T."/>
            <person name="Hosono M."/>
            <person name="Torimaru M."/>
            <person name="Fukuda K."/>
            <person name="Mikami N."/>
        </authorList>
    </citation>
    <scope>NUCLEOTIDE SEQUENCE [LARGE SCALE GENOMIC DNA]</scope>
    <source>
        <strain evidence="2 3">KT1b</strain>
    </source>
</reference>
<name>A0ABP9Y261_9FUNG</name>
<sequence>MKHWNTLELVKKLLNKYMIVNVEDDIAVVLSEYETVMAQFEEGDDIVKAREAKRRLPAIAGLMRSCHVINLFQSQATVSAVRSNVLERAHRDIELESSCSSSSVNQPSSKRREPYQLRRKAEKKTKVSAPAFQDLGPEEALELIIESGDCKNGVLDFTKPISKKFKSAIPLIISYCKFNLTAAITLEERRILIDLNLCCTGEDEEKLLNSLFKKSNLSENIKYLRTAINGLFDIWQSKRLNDSNDEGWLRSNLYSFIWDRAFLFDDTFYVKRAECYSAVIRKLKENNEEVAQQRVDFILRSNHDGTDYLTLKEKPTDQEASNDFNKGKRMQRHMLKLWSNWLGSRALVSELEAVSCQWQERKLTVFGTRMLPSGRFIVYRKATAHISSTAGHYSSAARLFQIILSVKRLVTLNHMKLTAMIDTIERYSNDNLDLSINTDQPYITFYRNNSTESESSSEEEEEEPLYLKAALSSAKAVKHPDEIVSTGDWEKMFIDDVNVNNNN</sequence>
<gene>
    <name evidence="2" type="ORF">HPULCUR_006099</name>
</gene>
<comment type="caution">
    <text evidence="2">The sequence shown here is derived from an EMBL/GenBank/DDBJ whole genome shotgun (WGS) entry which is preliminary data.</text>
</comment>
<feature type="region of interest" description="Disordered" evidence="1">
    <location>
        <begin position="97"/>
        <end position="124"/>
    </location>
</feature>
<evidence type="ECO:0000256" key="1">
    <source>
        <dbReference type="SAM" id="MobiDB-lite"/>
    </source>
</evidence>
<keyword evidence="3" id="KW-1185">Reference proteome</keyword>
<evidence type="ECO:0000313" key="3">
    <source>
        <dbReference type="Proteomes" id="UP001476247"/>
    </source>
</evidence>
<feature type="compositionally biased region" description="Low complexity" evidence="1">
    <location>
        <begin position="97"/>
        <end position="108"/>
    </location>
</feature>
<protein>
    <submittedName>
        <fullName evidence="2">Uncharacterized protein</fullName>
    </submittedName>
</protein>
<accession>A0ABP9Y261</accession>